<dbReference type="InterPro" id="IPR044925">
    <property type="entry name" value="His-Me_finger_sf"/>
</dbReference>
<sequence length="165" mass="19501">MPKLCDRCGNEFFRGSRKLNQFQLLRFCSRQCFYEAMRKVRPSRVCLACGVAIDVSRLPMRLAMQRKFCGDCYPARGKPRKLGSKFICKDGYVQVITGACQRRPEHRLIVERVLGRELKRNEVVHHINGVKDDNRPQNLLVSTNQYHRWLHEEMSRRYAQEHFTN</sequence>
<evidence type="ECO:0000313" key="2">
    <source>
        <dbReference type="EMBL" id="KKK79697.1"/>
    </source>
</evidence>
<dbReference type="AlphaFoldDB" id="A0A0F8YE38"/>
<dbReference type="SUPFAM" id="SSF54060">
    <property type="entry name" value="His-Me finger endonucleases"/>
    <property type="match status" value="1"/>
</dbReference>
<proteinExistence type="predicted"/>
<organism evidence="2">
    <name type="scientific">marine sediment metagenome</name>
    <dbReference type="NCBI Taxonomy" id="412755"/>
    <lineage>
        <taxon>unclassified sequences</taxon>
        <taxon>metagenomes</taxon>
        <taxon>ecological metagenomes</taxon>
    </lineage>
</organism>
<name>A0A0F8YE38_9ZZZZ</name>
<protein>
    <recommendedName>
        <fullName evidence="1">HNH nuclease domain-containing protein</fullName>
    </recommendedName>
</protein>
<dbReference type="EMBL" id="LAZR01053910">
    <property type="protein sequence ID" value="KKK79697.1"/>
    <property type="molecule type" value="Genomic_DNA"/>
</dbReference>
<accession>A0A0F8YE38</accession>
<evidence type="ECO:0000259" key="1">
    <source>
        <dbReference type="Pfam" id="PF13392"/>
    </source>
</evidence>
<gene>
    <name evidence="2" type="ORF">LCGC14_2830890</name>
</gene>
<reference evidence="2" key="1">
    <citation type="journal article" date="2015" name="Nature">
        <title>Complex archaea that bridge the gap between prokaryotes and eukaryotes.</title>
        <authorList>
            <person name="Spang A."/>
            <person name="Saw J.H."/>
            <person name="Jorgensen S.L."/>
            <person name="Zaremba-Niedzwiedzka K."/>
            <person name="Martijn J."/>
            <person name="Lind A.E."/>
            <person name="van Eijk R."/>
            <person name="Schleper C."/>
            <person name="Guy L."/>
            <person name="Ettema T.J."/>
        </authorList>
    </citation>
    <scope>NUCLEOTIDE SEQUENCE</scope>
</reference>
<feature type="domain" description="HNH nuclease" evidence="1">
    <location>
        <begin position="106"/>
        <end position="147"/>
    </location>
</feature>
<comment type="caution">
    <text evidence="2">The sequence shown here is derived from an EMBL/GenBank/DDBJ whole genome shotgun (WGS) entry which is preliminary data.</text>
</comment>
<dbReference type="Gene3D" id="3.90.75.20">
    <property type="match status" value="1"/>
</dbReference>
<dbReference type="InterPro" id="IPR003615">
    <property type="entry name" value="HNH_nuc"/>
</dbReference>
<dbReference type="Pfam" id="PF13392">
    <property type="entry name" value="HNH_3"/>
    <property type="match status" value="1"/>
</dbReference>